<reference evidence="3" key="1">
    <citation type="journal article" date="2019" name="Sci. Rep.">
        <title>Draft genome of Tanacetum cinerariifolium, the natural source of mosquito coil.</title>
        <authorList>
            <person name="Yamashiro T."/>
            <person name="Shiraishi A."/>
            <person name="Satake H."/>
            <person name="Nakayama K."/>
        </authorList>
    </citation>
    <scope>NUCLEOTIDE SEQUENCE</scope>
</reference>
<accession>A0A699H032</accession>
<feature type="domain" description="Reverse transcriptase Ty1/copia-type" evidence="2">
    <location>
        <begin position="359"/>
        <end position="481"/>
    </location>
</feature>
<organism evidence="3">
    <name type="scientific">Tanacetum cinerariifolium</name>
    <name type="common">Dalmatian daisy</name>
    <name type="synonym">Chrysanthemum cinerariifolium</name>
    <dbReference type="NCBI Taxonomy" id="118510"/>
    <lineage>
        <taxon>Eukaryota</taxon>
        <taxon>Viridiplantae</taxon>
        <taxon>Streptophyta</taxon>
        <taxon>Embryophyta</taxon>
        <taxon>Tracheophyta</taxon>
        <taxon>Spermatophyta</taxon>
        <taxon>Magnoliopsida</taxon>
        <taxon>eudicotyledons</taxon>
        <taxon>Gunneridae</taxon>
        <taxon>Pentapetalae</taxon>
        <taxon>asterids</taxon>
        <taxon>campanulids</taxon>
        <taxon>Asterales</taxon>
        <taxon>Asteraceae</taxon>
        <taxon>Asteroideae</taxon>
        <taxon>Anthemideae</taxon>
        <taxon>Anthemidinae</taxon>
        <taxon>Tanacetum</taxon>
    </lineage>
</organism>
<protein>
    <submittedName>
        <fullName evidence="3">Retrotransposon protein, putative, unclassified</fullName>
    </submittedName>
</protein>
<dbReference type="Pfam" id="PF07727">
    <property type="entry name" value="RVT_2"/>
    <property type="match status" value="1"/>
</dbReference>
<evidence type="ECO:0000256" key="1">
    <source>
        <dbReference type="SAM" id="MobiDB-lite"/>
    </source>
</evidence>
<dbReference type="AlphaFoldDB" id="A0A699H032"/>
<name>A0A699H032_TANCI</name>
<sequence>MNDDDEETDSDRTESDRIKIYVLNQSSTDYYEEEEEKFDDEEKINDEEKMDEEEDDEITKELYKDVNVNLGDEDTDMTDADQGGSGQQSVSQESGFDGMNERQMQSQEGKVDLSKALDVDLVVTESSRTESEKHTSSRFGKYTHVEDADIKPANDKEPMAKSISHGNLESENNSSENALNKSLNETHMQMQEVKVNMGKALDVGLVVTESSGTELDKQDTSSRSRNEVNSRIKVQSPKTRNSNKPVEPKIHSQMPGRQIVTGHRFSPNKSSIVHEKTNTPRSYLRDDCDHLFQPMFDEYFTPPSIDVSLVPVAAAPRAVDLVDYPVSTSIDQDAPSTSIPSTQEQEHSSNISQDKALLIKLKWIYKVKTDKFGRVLKNKARLVAKGFMQEERIDFEESFTPVARIDAICIFIANAAHKNMIIFQMDVKMAFLNGELKEEVYVLQPEEFVDQDNPSHVYKLKRALYDLKQAPCTCDSVDTPMVEKSKLDKDLQGKPVDATLYRDMIGSLMYLTSSRPDLIYGVFLCTRWSSKNQKSTAISSKEAEYIALYGCCAQILWMRSQLTDYGFQYNKFPLYCDNKSAIALCCNNVQHSRAKHIDVRYHFIKEQVENGIVELYFVRMEYQLADIFTKPLPRERFNFLIEKLGMRSMSPETLKRLTEEEDKFTKIVIHHFLEKDKSISMRNRTFMYTAHDHSLLGTIRFVSIHVDTQVYGVIIPKAMTNQPMLDSVAYKTYFVITSRVEPPKSRKSLKKSDSTISSEESASKKKSAKAKKVAATKPKPTKKKASVKAERGKGVPDEQHCMTSGTDKGTGTIPGVPDVPKYGFKSEKESWGNSGEEDADDENDSKDENDDDDNNDNDDDDDGNDGNDGDGDDDSNDDDNQEYDDMNDDDEETDSDRTESDRIKIYVLNQSSTD</sequence>
<dbReference type="PANTHER" id="PTHR11439">
    <property type="entry name" value="GAG-POL-RELATED RETROTRANSPOSON"/>
    <property type="match status" value="1"/>
</dbReference>
<dbReference type="PANTHER" id="PTHR11439:SF495">
    <property type="entry name" value="REVERSE TRANSCRIPTASE, RNA-DEPENDENT DNA POLYMERASE-RELATED"/>
    <property type="match status" value="1"/>
</dbReference>
<feature type="compositionally biased region" description="Basic and acidic residues" evidence="1">
    <location>
        <begin position="787"/>
        <end position="800"/>
    </location>
</feature>
<feature type="compositionally biased region" description="Polar residues" evidence="1">
    <location>
        <begin position="231"/>
        <end position="244"/>
    </location>
</feature>
<dbReference type="SUPFAM" id="SSF56672">
    <property type="entry name" value="DNA/RNA polymerases"/>
    <property type="match status" value="1"/>
</dbReference>
<gene>
    <name evidence="3" type="ORF">Tci_228776</name>
</gene>
<dbReference type="InterPro" id="IPR013103">
    <property type="entry name" value="RVT_2"/>
</dbReference>
<evidence type="ECO:0000313" key="3">
    <source>
        <dbReference type="EMBL" id="GEW56800.1"/>
    </source>
</evidence>
<feature type="compositionally biased region" description="Basic and acidic residues" evidence="1">
    <location>
        <begin position="895"/>
        <end position="904"/>
    </location>
</feature>
<feature type="region of interest" description="Disordered" evidence="1">
    <location>
        <begin position="124"/>
        <end position="177"/>
    </location>
</feature>
<feature type="compositionally biased region" description="Basic and acidic residues" evidence="1">
    <location>
        <begin position="214"/>
        <end position="230"/>
    </location>
</feature>
<feature type="region of interest" description="Disordered" evidence="1">
    <location>
        <begin position="744"/>
        <end position="914"/>
    </location>
</feature>
<feature type="region of interest" description="Disordered" evidence="1">
    <location>
        <begin position="211"/>
        <end position="264"/>
    </location>
</feature>
<dbReference type="CDD" id="cd09272">
    <property type="entry name" value="RNase_HI_RT_Ty1"/>
    <property type="match status" value="1"/>
</dbReference>
<feature type="compositionally biased region" description="Low complexity" evidence="1">
    <location>
        <begin position="167"/>
        <end position="177"/>
    </location>
</feature>
<feature type="compositionally biased region" description="Acidic residues" evidence="1">
    <location>
        <begin position="835"/>
        <end position="894"/>
    </location>
</feature>
<comment type="caution">
    <text evidence="3">The sequence shown here is derived from an EMBL/GenBank/DDBJ whole genome shotgun (WGS) entry which is preliminary data.</text>
</comment>
<feature type="region of interest" description="Disordered" evidence="1">
    <location>
        <begin position="1"/>
        <end position="112"/>
    </location>
</feature>
<feature type="non-terminal residue" evidence="3">
    <location>
        <position position="914"/>
    </location>
</feature>
<feature type="compositionally biased region" description="Basic residues" evidence="1">
    <location>
        <begin position="764"/>
        <end position="786"/>
    </location>
</feature>
<evidence type="ECO:0000259" key="2">
    <source>
        <dbReference type="Pfam" id="PF07727"/>
    </source>
</evidence>
<dbReference type="InterPro" id="IPR043502">
    <property type="entry name" value="DNA/RNA_pol_sf"/>
</dbReference>
<proteinExistence type="predicted"/>
<feature type="compositionally biased region" description="Basic and acidic residues" evidence="1">
    <location>
        <begin position="143"/>
        <end position="159"/>
    </location>
</feature>
<feature type="compositionally biased region" description="Acidic residues" evidence="1">
    <location>
        <begin position="30"/>
        <end position="58"/>
    </location>
</feature>
<feature type="compositionally biased region" description="Basic and acidic residues" evidence="1">
    <location>
        <begin position="10"/>
        <end position="19"/>
    </location>
</feature>
<dbReference type="EMBL" id="BKCJ010063938">
    <property type="protein sequence ID" value="GEW56800.1"/>
    <property type="molecule type" value="Genomic_DNA"/>
</dbReference>